<evidence type="ECO:0000256" key="1">
    <source>
        <dbReference type="SAM" id="Coils"/>
    </source>
</evidence>
<dbReference type="Proteomes" id="UP000887563">
    <property type="component" value="Unplaced"/>
</dbReference>
<proteinExistence type="predicted"/>
<dbReference type="AlphaFoldDB" id="A0A914LZY6"/>
<feature type="region of interest" description="Disordered" evidence="2">
    <location>
        <begin position="221"/>
        <end position="254"/>
    </location>
</feature>
<feature type="compositionally biased region" description="Low complexity" evidence="2">
    <location>
        <begin position="30"/>
        <end position="41"/>
    </location>
</feature>
<evidence type="ECO:0000313" key="3">
    <source>
        <dbReference type="Proteomes" id="UP000887563"/>
    </source>
</evidence>
<sequence length="389" mass="43036">MAIIGINFKDTSNSDDEEKSSSSGKDESSNETPSKTSNSGKSESEKSSGKSSNKSSDEATSGHSSDGKSSSSTSPSSNSKGSTDGNTSDSSSGNSSGNSGDSQKEKHTKRRSQRSVGQILKDEDKKGKKPVYVDLTLTDDEDKLENVKNSVDENEEAKKAKTKKIGEIMGKTRGNSDKEFKIRDYVKSTISKEDKEFSDKIRDIPVPKKVVSQDKRKNYIPLRLEMPSTSEQQTETEEQMSSISEQQTETEQAKGRVVGGYNLRATPQAPAMDDYHTTFNPLKIEKLPPKPKQVSTKPLQVHRKLEIRRKNLQEQNKLTEENTEKELSPALSVTNPELSNNQEIPPQVLPLSNDCRCGTELKNRGFSVGFPITDTSISHFHNFTRSYLQ</sequence>
<dbReference type="WBParaSite" id="Minc3s00979g19519">
    <property type="protein sequence ID" value="Minc3s00979g19519"/>
    <property type="gene ID" value="Minc3s00979g19519"/>
</dbReference>
<keyword evidence="1" id="KW-0175">Coiled coil</keyword>
<feature type="compositionally biased region" description="Low complexity" evidence="2">
    <location>
        <begin position="228"/>
        <end position="250"/>
    </location>
</feature>
<accession>A0A914LZY6</accession>
<evidence type="ECO:0000256" key="2">
    <source>
        <dbReference type="SAM" id="MobiDB-lite"/>
    </source>
</evidence>
<name>A0A914LZY6_MELIC</name>
<evidence type="ECO:0000313" key="4">
    <source>
        <dbReference type="WBParaSite" id="Minc3s00979g19519"/>
    </source>
</evidence>
<feature type="compositionally biased region" description="Low complexity" evidence="2">
    <location>
        <begin position="61"/>
        <end position="101"/>
    </location>
</feature>
<keyword evidence="3" id="KW-1185">Reference proteome</keyword>
<feature type="region of interest" description="Disordered" evidence="2">
    <location>
        <begin position="1"/>
        <end position="130"/>
    </location>
</feature>
<protein>
    <submittedName>
        <fullName evidence="4">Uncharacterized protein</fullName>
    </submittedName>
</protein>
<reference evidence="4" key="1">
    <citation type="submission" date="2022-11" db="UniProtKB">
        <authorList>
            <consortium name="WormBaseParasite"/>
        </authorList>
    </citation>
    <scope>IDENTIFICATION</scope>
</reference>
<organism evidence="3 4">
    <name type="scientific">Meloidogyne incognita</name>
    <name type="common">Southern root-knot nematode worm</name>
    <name type="synonym">Oxyuris incognita</name>
    <dbReference type="NCBI Taxonomy" id="6306"/>
    <lineage>
        <taxon>Eukaryota</taxon>
        <taxon>Metazoa</taxon>
        <taxon>Ecdysozoa</taxon>
        <taxon>Nematoda</taxon>
        <taxon>Chromadorea</taxon>
        <taxon>Rhabditida</taxon>
        <taxon>Tylenchina</taxon>
        <taxon>Tylenchomorpha</taxon>
        <taxon>Tylenchoidea</taxon>
        <taxon>Meloidogynidae</taxon>
        <taxon>Meloidogyninae</taxon>
        <taxon>Meloidogyne</taxon>
        <taxon>Meloidogyne incognita group</taxon>
    </lineage>
</organism>
<feature type="coiled-coil region" evidence="1">
    <location>
        <begin position="137"/>
        <end position="164"/>
    </location>
</feature>